<gene>
    <name evidence="1" type="ORF">QBC41DRAFT_380170</name>
</gene>
<accession>A0AA39Z672</accession>
<comment type="caution">
    <text evidence="1">The sequence shown here is derived from an EMBL/GenBank/DDBJ whole genome shotgun (WGS) entry which is preliminary data.</text>
</comment>
<evidence type="ECO:0000313" key="2">
    <source>
        <dbReference type="Proteomes" id="UP001174997"/>
    </source>
</evidence>
<dbReference type="AlphaFoldDB" id="A0AA39Z672"/>
<organism evidence="1 2">
    <name type="scientific">Cercophora samala</name>
    <dbReference type="NCBI Taxonomy" id="330535"/>
    <lineage>
        <taxon>Eukaryota</taxon>
        <taxon>Fungi</taxon>
        <taxon>Dikarya</taxon>
        <taxon>Ascomycota</taxon>
        <taxon>Pezizomycotina</taxon>
        <taxon>Sordariomycetes</taxon>
        <taxon>Sordariomycetidae</taxon>
        <taxon>Sordariales</taxon>
        <taxon>Lasiosphaeriaceae</taxon>
        <taxon>Cercophora</taxon>
    </lineage>
</organism>
<sequence length="195" mass="21960">MAMRSCIDNILRHLVALRKTITTSLGRKGEEGEGREDGQVVGNVVDFCNFGISSCHRFINAFDQRVFLHKHRRMDSETGNVDPVRFAAFFEGMDFDILSEGLKNLGVLLGELDCVTRYKAAGVEWQSVVSNITDPDLQQVSPWLALSQDRARRACQGFHYKLTWTVKLGEMTELVAVIPELAQYIEGYCLGTLDR</sequence>
<dbReference type="EMBL" id="JAULSY010000117">
    <property type="protein sequence ID" value="KAK0664623.1"/>
    <property type="molecule type" value="Genomic_DNA"/>
</dbReference>
<keyword evidence="2" id="KW-1185">Reference proteome</keyword>
<dbReference type="Proteomes" id="UP001174997">
    <property type="component" value="Unassembled WGS sequence"/>
</dbReference>
<protein>
    <submittedName>
        <fullName evidence="1">Uncharacterized protein</fullName>
    </submittedName>
</protein>
<reference evidence="1" key="1">
    <citation type="submission" date="2023-06" db="EMBL/GenBank/DDBJ databases">
        <title>Genome-scale phylogeny and comparative genomics of the fungal order Sordariales.</title>
        <authorList>
            <consortium name="Lawrence Berkeley National Laboratory"/>
            <person name="Hensen N."/>
            <person name="Bonometti L."/>
            <person name="Westerberg I."/>
            <person name="Brannstrom I.O."/>
            <person name="Guillou S."/>
            <person name="Cros-Aarteil S."/>
            <person name="Calhoun S."/>
            <person name="Haridas S."/>
            <person name="Kuo A."/>
            <person name="Mondo S."/>
            <person name="Pangilinan J."/>
            <person name="Riley R."/>
            <person name="Labutti K."/>
            <person name="Andreopoulos B."/>
            <person name="Lipzen A."/>
            <person name="Chen C."/>
            <person name="Yanf M."/>
            <person name="Daum C."/>
            <person name="Ng V."/>
            <person name="Clum A."/>
            <person name="Steindorff A."/>
            <person name="Ohm R."/>
            <person name="Martin F."/>
            <person name="Silar P."/>
            <person name="Natvig D."/>
            <person name="Lalanne C."/>
            <person name="Gautier V."/>
            <person name="Ament-Velasquez S.L."/>
            <person name="Kruys A."/>
            <person name="Hutchinson M.I."/>
            <person name="Powell A.J."/>
            <person name="Barry K."/>
            <person name="Miller A.N."/>
            <person name="Grigoriev I.V."/>
            <person name="Debuchy R."/>
            <person name="Gladieux P."/>
            <person name="Thoren M.H."/>
            <person name="Johannesson H."/>
        </authorList>
    </citation>
    <scope>NUCLEOTIDE SEQUENCE</scope>
    <source>
        <strain evidence="1">CBS 307.81</strain>
    </source>
</reference>
<evidence type="ECO:0000313" key="1">
    <source>
        <dbReference type="EMBL" id="KAK0664623.1"/>
    </source>
</evidence>
<proteinExistence type="predicted"/>
<name>A0AA39Z672_9PEZI</name>